<comment type="catalytic activity">
    <reaction evidence="10 11">
        <text>protoporphyrinogen IX + 3 O2 = protoporphyrin IX + 3 H2O2</text>
        <dbReference type="Rhea" id="RHEA:25576"/>
        <dbReference type="ChEBI" id="CHEBI:15379"/>
        <dbReference type="ChEBI" id="CHEBI:16240"/>
        <dbReference type="ChEBI" id="CHEBI:57306"/>
        <dbReference type="ChEBI" id="CHEBI:57307"/>
        <dbReference type="EC" id="1.3.3.4"/>
    </reaction>
</comment>
<dbReference type="NCBIfam" id="TIGR00562">
    <property type="entry name" value="proto_IX_ox"/>
    <property type="match status" value="1"/>
</dbReference>
<dbReference type="UniPathway" id="UPA00251">
    <property type="reaction ID" value="UER00324"/>
</dbReference>
<comment type="caution">
    <text evidence="14">The sequence shown here is derived from an EMBL/GenBank/DDBJ whole genome shotgun (WGS) entry which is preliminary data.</text>
</comment>
<feature type="domain" description="Amine oxidase" evidence="13">
    <location>
        <begin position="47"/>
        <end position="486"/>
    </location>
</feature>
<dbReference type="OrthoDB" id="419752at2759"/>
<feature type="region of interest" description="Disordered" evidence="12">
    <location>
        <begin position="17"/>
        <end position="37"/>
    </location>
</feature>
<comment type="similarity">
    <text evidence="3 11">Belongs to the protoporphyrinogen/coproporphyrinogen oxidase family. Protoporphyrinogen oxidase subfamily.</text>
</comment>
<dbReference type="GO" id="GO:0004729">
    <property type="term" value="F:oxygen-dependent protoporphyrinogen oxidase activity"/>
    <property type="evidence" value="ECO:0007669"/>
    <property type="project" value="UniProtKB-UniRule"/>
</dbReference>
<dbReference type="GO" id="GO:0006782">
    <property type="term" value="P:protoporphyrinogen IX biosynthetic process"/>
    <property type="evidence" value="ECO:0007669"/>
    <property type="project" value="UniProtKB-UniRule"/>
</dbReference>
<dbReference type="EMBL" id="MRZV01001716">
    <property type="protein sequence ID" value="PIK36214.1"/>
    <property type="molecule type" value="Genomic_DNA"/>
</dbReference>
<organism evidence="14 15">
    <name type="scientific">Stichopus japonicus</name>
    <name type="common">Sea cucumber</name>
    <dbReference type="NCBI Taxonomy" id="307972"/>
    <lineage>
        <taxon>Eukaryota</taxon>
        <taxon>Metazoa</taxon>
        <taxon>Echinodermata</taxon>
        <taxon>Eleutherozoa</taxon>
        <taxon>Echinozoa</taxon>
        <taxon>Holothuroidea</taxon>
        <taxon>Aspidochirotacea</taxon>
        <taxon>Aspidochirotida</taxon>
        <taxon>Stichopodidae</taxon>
        <taxon>Apostichopus</taxon>
    </lineage>
</organism>
<keyword evidence="15" id="KW-1185">Reference proteome</keyword>
<evidence type="ECO:0000256" key="12">
    <source>
        <dbReference type="SAM" id="MobiDB-lite"/>
    </source>
</evidence>
<reference evidence="14 15" key="1">
    <citation type="journal article" date="2017" name="PLoS Biol.">
        <title>The sea cucumber genome provides insights into morphological evolution and visceral regeneration.</title>
        <authorList>
            <person name="Zhang X."/>
            <person name="Sun L."/>
            <person name="Yuan J."/>
            <person name="Sun Y."/>
            <person name="Gao Y."/>
            <person name="Zhang L."/>
            <person name="Li S."/>
            <person name="Dai H."/>
            <person name="Hamel J.F."/>
            <person name="Liu C."/>
            <person name="Yu Y."/>
            <person name="Liu S."/>
            <person name="Lin W."/>
            <person name="Guo K."/>
            <person name="Jin S."/>
            <person name="Xu P."/>
            <person name="Storey K.B."/>
            <person name="Huan P."/>
            <person name="Zhang T."/>
            <person name="Zhou Y."/>
            <person name="Zhang J."/>
            <person name="Lin C."/>
            <person name="Li X."/>
            <person name="Xing L."/>
            <person name="Huo D."/>
            <person name="Sun M."/>
            <person name="Wang L."/>
            <person name="Mercier A."/>
            <person name="Li F."/>
            <person name="Yang H."/>
            <person name="Xiang J."/>
        </authorList>
    </citation>
    <scope>NUCLEOTIDE SEQUENCE [LARGE SCALE GENOMIC DNA]</scope>
    <source>
        <strain evidence="14">Shaxun</strain>
        <tissue evidence="14">Muscle</tissue>
    </source>
</reference>
<evidence type="ECO:0000256" key="9">
    <source>
        <dbReference type="ARBA" id="ARBA00023244"/>
    </source>
</evidence>
<evidence type="ECO:0000256" key="8">
    <source>
        <dbReference type="ARBA" id="ARBA00023133"/>
    </source>
</evidence>
<keyword evidence="7 11" id="KW-0560">Oxidoreductase</keyword>
<name>A0A2G8JKE2_STIJA</name>
<keyword evidence="8 11" id="KW-0350">Heme biosynthesis</keyword>
<feature type="compositionally biased region" description="Basic and acidic residues" evidence="12">
    <location>
        <begin position="26"/>
        <end position="37"/>
    </location>
</feature>
<evidence type="ECO:0000313" key="14">
    <source>
        <dbReference type="EMBL" id="PIK36214.1"/>
    </source>
</evidence>
<dbReference type="SUPFAM" id="SSF51905">
    <property type="entry name" value="FAD/NAD(P)-binding domain"/>
    <property type="match status" value="1"/>
</dbReference>
<dbReference type="InterPro" id="IPR036188">
    <property type="entry name" value="FAD/NAD-bd_sf"/>
</dbReference>
<dbReference type="SUPFAM" id="SSF54373">
    <property type="entry name" value="FAD-linked reductases, C-terminal domain"/>
    <property type="match status" value="1"/>
</dbReference>
<dbReference type="Pfam" id="PF01593">
    <property type="entry name" value="Amino_oxidase"/>
    <property type="match status" value="1"/>
</dbReference>
<comment type="pathway">
    <text evidence="2 11">Porphyrin-containing compound metabolism; protoporphyrin-IX biosynthesis; protoporphyrin-IX from protoporphyrinogen-IX: step 1/1.</text>
</comment>
<evidence type="ECO:0000256" key="11">
    <source>
        <dbReference type="RuleBase" id="RU367069"/>
    </source>
</evidence>
<evidence type="ECO:0000256" key="2">
    <source>
        <dbReference type="ARBA" id="ARBA00005073"/>
    </source>
</evidence>
<comment type="function">
    <text evidence="1 11">Catalyzes the 6-electron oxidation of protoporphyrinogen-IX to form protoporphyrin-IX.</text>
</comment>
<dbReference type="AlphaFoldDB" id="A0A2G8JKE2"/>
<sequence length="492" mass="54756">MLVQHCKSKIIGSKPKQTIQNPRLPLKREGRRGGGDVGEKVSKLAIQILLLEGSSRLGGWLHSCKTEDGSVHELGTRSIRVTGLVGKNTLDMVDTLNLETSLLPVTSAHPAVSNRFLYAEGKIHKLPASLSSLFRRSEPLSKSLAVLLAREPFRRKVPVDDESLHSFFERRFGLEFATYLVDAFCRGIFAGKSSELSIKSCFPHLFEIEQKYGSLILGSLLSKREGDSSVGNSPLVKRATAERWLSWSLKAGLQELPDRLGSYLTEKDVQISTDTPCRRIEFKDKVARIHTKDKVLETERLFCSLPSTNLAPLLAPEHSDLAKSLSEIPSATVAVVNLEFEGSVLPLQGFGYLVPSCEPSNVLGVVFDSCTFPEHDTPVRETTRMTCMMGGEWFEELFGDPEVVCKDKLLLTALESIKAHLNIHEKPIYSNVSVHRDCIPQYTIGHSKRLDSIHDYIQNHKLPLTLLGSSYHGVSVNDCIFNARKAVLEQRR</sequence>
<keyword evidence="5 11" id="KW-0285">Flavoprotein</keyword>
<dbReference type="EC" id="1.3.3.4" evidence="4 11"/>
<evidence type="ECO:0000256" key="7">
    <source>
        <dbReference type="ARBA" id="ARBA00023002"/>
    </source>
</evidence>
<gene>
    <name evidence="14" type="ORF">BSL78_26950</name>
</gene>
<evidence type="ECO:0000256" key="4">
    <source>
        <dbReference type="ARBA" id="ARBA00012867"/>
    </source>
</evidence>
<dbReference type="Gene3D" id="3.50.50.60">
    <property type="entry name" value="FAD/NAD(P)-binding domain"/>
    <property type="match status" value="1"/>
</dbReference>
<evidence type="ECO:0000313" key="15">
    <source>
        <dbReference type="Proteomes" id="UP000230750"/>
    </source>
</evidence>
<evidence type="ECO:0000256" key="6">
    <source>
        <dbReference type="ARBA" id="ARBA00022827"/>
    </source>
</evidence>
<dbReference type="InterPro" id="IPR002937">
    <property type="entry name" value="Amino_oxidase"/>
</dbReference>
<dbReference type="Proteomes" id="UP000230750">
    <property type="component" value="Unassembled WGS sequence"/>
</dbReference>
<dbReference type="InterPro" id="IPR050464">
    <property type="entry name" value="Zeta_carotene_desat/Oxidored"/>
</dbReference>
<evidence type="ECO:0000256" key="1">
    <source>
        <dbReference type="ARBA" id="ARBA00002600"/>
    </source>
</evidence>
<dbReference type="PANTHER" id="PTHR42923:SF3">
    <property type="entry name" value="PROTOPORPHYRINOGEN OXIDASE"/>
    <property type="match status" value="1"/>
</dbReference>
<protein>
    <recommendedName>
        <fullName evidence="4 11">Protoporphyrinogen oxidase</fullName>
        <ecNumber evidence="4 11">1.3.3.4</ecNumber>
    </recommendedName>
</protein>
<evidence type="ECO:0000256" key="5">
    <source>
        <dbReference type="ARBA" id="ARBA00022630"/>
    </source>
</evidence>
<comment type="cofactor">
    <cofactor evidence="11">
        <name>FAD</name>
        <dbReference type="ChEBI" id="CHEBI:57692"/>
    </cofactor>
    <text evidence="11">Binds 1 FAD per subunit.</text>
</comment>
<keyword evidence="9 11" id="KW-0627">Porphyrin biosynthesis</keyword>
<dbReference type="GO" id="GO:0005743">
    <property type="term" value="C:mitochondrial inner membrane"/>
    <property type="evidence" value="ECO:0007669"/>
    <property type="project" value="UniProtKB-SubCell"/>
</dbReference>
<dbReference type="InterPro" id="IPR004572">
    <property type="entry name" value="Protoporphyrinogen_oxidase"/>
</dbReference>
<evidence type="ECO:0000256" key="3">
    <source>
        <dbReference type="ARBA" id="ARBA00010551"/>
    </source>
</evidence>
<keyword evidence="6 11" id="KW-0274">FAD</keyword>
<dbReference type="STRING" id="307972.A0A2G8JKE2"/>
<proteinExistence type="inferred from homology"/>
<comment type="subcellular location">
    <subcellularLocation>
        <location evidence="11">Mitochondrion inner membrane</location>
    </subcellularLocation>
</comment>
<evidence type="ECO:0000259" key="13">
    <source>
        <dbReference type="Pfam" id="PF01593"/>
    </source>
</evidence>
<evidence type="ECO:0000256" key="10">
    <source>
        <dbReference type="ARBA" id="ARBA00047554"/>
    </source>
</evidence>
<accession>A0A2G8JKE2</accession>
<dbReference type="PANTHER" id="PTHR42923">
    <property type="entry name" value="PROTOPORPHYRINOGEN OXIDASE"/>
    <property type="match status" value="1"/>
</dbReference>